<dbReference type="SMART" id="SM00743">
    <property type="entry name" value="Agenet"/>
    <property type="match status" value="2"/>
</dbReference>
<comment type="caution">
    <text evidence="2">The sequence shown here is derived from an EMBL/GenBank/DDBJ whole genome shotgun (WGS) entry which is preliminary data.</text>
</comment>
<name>A0A2G2WXC5_CAPBA</name>
<dbReference type="PANTHER" id="PTHR31917:SF3">
    <property type="entry name" value="BROMO ADJACENT-LIKE DOMAIN PROTEIN"/>
    <property type="match status" value="1"/>
</dbReference>
<evidence type="ECO:0000313" key="2">
    <source>
        <dbReference type="EMBL" id="PHT49887.1"/>
    </source>
</evidence>
<dbReference type="CDD" id="cd20405">
    <property type="entry name" value="Tudor_Agenet_AtDUF_rpt1_3"/>
    <property type="match status" value="1"/>
</dbReference>
<proteinExistence type="predicted"/>
<dbReference type="InterPro" id="IPR008395">
    <property type="entry name" value="Agenet-like_dom"/>
</dbReference>
<gene>
    <name evidence="2" type="ORF">CQW23_09634</name>
</gene>
<dbReference type="STRING" id="33114.A0A2G2WXC5"/>
<dbReference type="Proteomes" id="UP000224567">
    <property type="component" value="Unassembled WGS sequence"/>
</dbReference>
<feature type="domain" description="Agenet" evidence="1">
    <location>
        <begin position="101"/>
        <end position="159"/>
    </location>
</feature>
<evidence type="ECO:0000259" key="1">
    <source>
        <dbReference type="SMART" id="SM00743"/>
    </source>
</evidence>
<keyword evidence="3" id="KW-1185">Reference proteome</keyword>
<feature type="domain" description="Agenet" evidence="1">
    <location>
        <begin position="15"/>
        <end position="80"/>
    </location>
</feature>
<sequence>MNFPSRGLVESQHKLSFEVGDNIEVLCQDSGMKGCWFRCKVLQVSEKFLKVQYDDILDCDGPEKLEEWISSNRVAGPDKLGIRCIGRLTVRPQLQEDSSDYSIEVGAAVDAWWSDGWWEGVVVEYDVFGSGHLQVYFPGENRISEIQRKNVRLSRDWMDDKWVEVKGKKGIRSFINSSLTDVSSSASKSQGTAKI</sequence>
<evidence type="ECO:0000313" key="3">
    <source>
        <dbReference type="Proteomes" id="UP000224567"/>
    </source>
</evidence>
<dbReference type="PANTHER" id="PTHR31917">
    <property type="entry name" value="AGENET DOMAIN-CONTAINING PROTEIN-RELATED"/>
    <property type="match status" value="1"/>
</dbReference>
<dbReference type="OrthoDB" id="1728910at2759"/>
<reference evidence="2 3" key="1">
    <citation type="journal article" date="2017" name="Genome Biol.">
        <title>New reference genome sequences of hot pepper reveal the massive evolution of plant disease-resistance genes by retroduplication.</title>
        <authorList>
            <person name="Kim S."/>
            <person name="Park J."/>
            <person name="Yeom S.I."/>
            <person name="Kim Y.M."/>
            <person name="Seo E."/>
            <person name="Kim K.T."/>
            <person name="Kim M.S."/>
            <person name="Lee J.M."/>
            <person name="Cheong K."/>
            <person name="Shin H.S."/>
            <person name="Kim S.B."/>
            <person name="Han K."/>
            <person name="Lee J."/>
            <person name="Park M."/>
            <person name="Lee H.A."/>
            <person name="Lee H.Y."/>
            <person name="Lee Y."/>
            <person name="Oh S."/>
            <person name="Lee J.H."/>
            <person name="Choi E."/>
            <person name="Choi E."/>
            <person name="Lee S.E."/>
            <person name="Jeon J."/>
            <person name="Kim H."/>
            <person name="Choi G."/>
            <person name="Song H."/>
            <person name="Lee J."/>
            <person name="Lee S.C."/>
            <person name="Kwon J.K."/>
            <person name="Lee H.Y."/>
            <person name="Koo N."/>
            <person name="Hong Y."/>
            <person name="Kim R.W."/>
            <person name="Kang W.H."/>
            <person name="Huh J.H."/>
            <person name="Kang B.C."/>
            <person name="Yang T.J."/>
            <person name="Lee Y.H."/>
            <person name="Bennetzen J.L."/>
            <person name="Choi D."/>
        </authorList>
    </citation>
    <scope>NUCLEOTIDE SEQUENCE [LARGE SCALE GENOMIC DNA]</scope>
    <source>
        <strain evidence="3">cv. PBC81</strain>
    </source>
</reference>
<dbReference type="Gene3D" id="2.30.30.140">
    <property type="match status" value="1"/>
</dbReference>
<dbReference type="InterPro" id="IPR014002">
    <property type="entry name" value="Agenet_dom_plant"/>
</dbReference>
<dbReference type="AlphaFoldDB" id="A0A2G2WXC5"/>
<dbReference type="EMBL" id="MLFT02000004">
    <property type="protein sequence ID" value="PHT49887.1"/>
    <property type="molecule type" value="Genomic_DNA"/>
</dbReference>
<organism evidence="2 3">
    <name type="scientific">Capsicum baccatum</name>
    <name type="common">Peruvian pepper</name>
    <dbReference type="NCBI Taxonomy" id="33114"/>
    <lineage>
        <taxon>Eukaryota</taxon>
        <taxon>Viridiplantae</taxon>
        <taxon>Streptophyta</taxon>
        <taxon>Embryophyta</taxon>
        <taxon>Tracheophyta</taxon>
        <taxon>Spermatophyta</taxon>
        <taxon>Magnoliopsida</taxon>
        <taxon>eudicotyledons</taxon>
        <taxon>Gunneridae</taxon>
        <taxon>Pentapetalae</taxon>
        <taxon>asterids</taxon>
        <taxon>lamiids</taxon>
        <taxon>Solanales</taxon>
        <taxon>Solanaceae</taxon>
        <taxon>Solanoideae</taxon>
        <taxon>Capsiceae</taxon>
        <taxon>Capsicum</taxon>
    </lineage>
</organism>
<protein>
    <recommendedName>
        <fullName evidence="1">Agenet domain-containing protein</fullName>
    </recommendedName>
</protein>
<dbReference type="Pfam" id="PF05641">
    <property type="entry name" value="Agenet"/>
    <property type="match status" value="1"/>
</dbReference>
<accession>A0A2G2WXC5</accession>
<reference evidence="3" key="2">
    <citation type="journal article" date="2017" name="J. Anim. Genet.">
        <title>Multiple reference genome sequences of hot pepper reveal the massive evolution of plant disease resistance genes by retroduplication.</title>
        <authorList>
            <person name="Kim S."/>
            <person name="Park J."/>
            <person name="Yeom S.-I."/>
            <person name="Kim Y.-M."/>
            <person name="Seo E."/>
            <person name="Kim K.-T."/>
            <person name="Kim M.-S."/>
            <person name="Lee J.M."/>
            <person name="Cheong K."/>
            <person name="Shin H.-S."/>
            <person name="Kim S.-B."/>
            <person name="Han K."/>
            <person name="Lee J."/>
            <person name="Park M."/>
            <person name="Lee H.-A."/>
            <person name="Lee H.-Y."/>
            <person name="Lee Y."/>
            <person name="Oh S."/>
            <person name="Lee J.H."/>
            <person name="Choi E."/>
            <person name="Choi E."/>
            <person name="Lee S.E."/>
            <person name="Jeon J."/>
            <person name="Kim H."/>
            <person name="Choi G."/>
            <person name="Song H."/>
            <person name="Lee J."/>
            <person name="Lee S.-C."/>
            <person name="Kwon J.-K."/>
            <person name="Lee H.-Y."/>
            <person name="Koo N."/>
            <person name="Hong Y."/>
            <person name="Kim R.W."/>
            <person name="Kang W.-H."/>
            <person name="Huh J.H."/>
            <person name="Kang B.-C."/>
            <person name="Yang T.-J."/>
            <person name="Lee Y.-H."/>
            <person name="Bennetzen J.L."/>
            <person name="Choi D."/>
        </authorList>
    </citation>
    <scope>NUCLEOTIDE SEQUENCE [LARGE SCALE GENOMIC DNA]</scope>
    <source>
        <strain evidence="3">cv. PBC81</strain>
    </source>
</reference>